<comment type="caution">
    <text evidence="2">The sequence shown here is derived from an EMBL/GenBank/DDBJ whole genome shotgun (WGS) entry which is preliminary data.</text>
</comment>
<evidence type="ECO:0000313" key="2">
    <source>
        <dbReference type="EMBL" id="CAG8853083.1"/>
    </source>
</evidence>
<evidence type="ECO:0000313" key="3">
    <source>
        <dbReference type="Proteomes" id="UP000789901"/>
    </source>
</evidence>
<organism evidence="2 3">
    <name type="scientific">Gigaspora margarita</name>
    <dbReference type="NCBI Taxonomy" id="4874"/>
    <lineage>
        <taxon>Eukaryota</taxon>
        <taxon>Fungi</taxon>
        <taxon>Fungi incertae sedis</taxon>
        <taxon>Mucoromycota</taxon>
        <taxon>Glomeromycotina</taxon>
        <taxon>Glomeromycetes</taxon>
        <taxon>Diversisporales</taxon>
        <taxon>Gigasporaceae</taxon>
        <taxon>Gigaspora</taxon>
    </lineage>
</organism>
<accession>A0ABN7XCV0</accession>
<sequence length="55" mass="6061">IIPIAVCQSSPKTLEPANHESFKKKEGNYINPVSSSGCNVEMKQDPTKNDELNKT</sequence>
<keyword evidence="3" id="KW-1185">Reference proteome</keyword>
<evidence type="ECO:0000256" key="1">
    <source>
        <dbReference type="SAM" id="MobiDB-lite"/>
    </source>
</evidence>
<feature type="compositionally biased region" description="Basic and acidic residues" evidence="1">
    <location>
        <begin position="42"/>
        <end position="55"/>
    </location>
</feature>
<proteinExistence type="predicted"/>
<protein>
    <submittedName>
        <fullName evidence="2">30062_t:CDS:1</fullName>
    </submittedName>
</protein>
<feature type="region of interest" description="Disordered" evidence="1">
    <location>
        <begin position="27"/>
        <end position="55"/>
    </location>
</feature>
<dbReference type="Proteomes" id="UP000789901">
    <property type="component" value="Unassembled WGS sequence"/>
</dbReference>
<feature type="non-terminal residue" evidence="2">
    <location>
        <position position="1"/>
    </location>
</feature>
<gene>
    <name evidence="2" type="ORF">GMARGA_LOCUS41904</name>
</gene>
<dbReference type="EMBL" id="CAJVQB010119768">
    <property type="protein sequence ID" value="CAG8853083.1"/>
    <property type="molecule type" value="Genomic_DNA"/>
</dbReference>
<reference evidence="2 3" key="1">
    <citation type="submission" date="2021-06" db="EMBL/GenBank/DDBJ databases">
        <authorList>
            <person name="Kallberg Y."/>
            <person name="Tangrot J."/>
            <person name="Rosling A."/>
        </authorList>
    </citation>
    <scope>NUCLEOTIDE SEQUENCE [LARGE SCALE GENOMIC DNA]</scope>
    <source>
        <strain evidence="2 3">120-4 pot B 10/14</strain>
    </source>
</reference>
<name>A0ABN7XCV0_GIGMA</name>